<name>A0A1K2I932_9LACO</name>
<dbReference type="InterPro" id="IPR059218">
    <property type="entry name" value="LBP_cg2779-like"/>
</dbReference>
<dbReference type="EMBL" id="LT634362">
    <property type="protein sequence ID" value="SFZ88869.1"/>
    <property type="molecule type" value="Genomic_DNA"/>
</dbReference>
<sequence length="66" mass="7626">MTMSESRKLSELAEQIIQYQKRHDQTDNELAFNSHVSVEHIHAIKAMEMTPPADDVRRITAYIQGN</sequence>
<dbReference type="NCBIfam" id="NF040507">
    <property type="entry name" value="LBP_cg2779_fam"/>
    <property type="match status" value="1"/>
</dbReference>
<reference evidence="1" key="1">
    <citation type="submission" date="2016-11" db="EMBL/GenBank/DDBJ databases">
        <authorList>
            <person name="Jaros S."/>
            <person name="Januszkiewicz K."/>
            <person name="Wedrychowicz H."/>
        </authorList>
    </citation>
    <scope>NUCLEOTIDE SEQUENCE</scope>
    <source>
        <strain evidence="1">ACA-DC 565</strain>
    </source>
</reference>
<proteinExistence type="predicted"/>
<organism evidence="1">
    <name type="scientific">Loigolactobacillus rennini</name>
    <dbReference type="NCBI Taxonomy" id="238013"/>
    <lineage>
        <taxon>Bacteria</taxon>
        <taxon>Bacillati</taxon>
        <taxon>Bacillota</taxon>
        <taxon>Bacilli</taxon>
        <taxon>Lactobacillales</taxon>
        <taxon>Lactobacillaceae</taxon>
        <taxon>Loigolactobacillus</taxon>
    </lineage>
</organism>
<dbReference type="AlphaFoldDB" id="A0A1K2I932"/>
<evidence type="ECO:0000313" key="1">
    <source>
        <dbReference type="EMBL" id="SFZ88869.1"/>
    </source>
</evidence>
<protein>
    <submittedName>
        <fullName evidence="1">Uncharacterized protein</fullName>
    </submittedName>
</protein>
<accession>A0A1K2I932</accession>
<gene>
    <name evidence="1" type="ORF">LREN565_1982</name>
</gene>